<keyword evidence="1" id="KW-0472">Membrane</keyword>
<evidence type="ECO:0000256" key="1">
    <source>
        <dbReference type="SAM" id="Phobius"/>
    </source>
</evidence>
<feature type="transmembrane region" description="Helical" evidence="1">
    <location>
        <begin position="66"/>
        <end position="86"/>
    </location>
</feature>
<gene>
    <name evidence="2" type="ORF">ACFFGH_20885</name>
</gene>
<proteinExistence type="predicted"/>
<comment type="caution">
    <text evidence="2">The sequence shown here is derived from an EMBL/GenBank/DDBJ whole genome shotgun (WGS) entry which is preliminary data.</text>
</comment>
<evidence type="ECO:0000313" key="2">
    <source>
        <dbReference type="EMBL" id="MFC0680298.1"/>
    </source>
</evidence>
<keyword evidence="3" id="KW-1185">Reference proteome</keyword>
<keyword evidence="1" id="KW-1133">Transmembrane helix</keyword>
<organism evidence="2 3">
    <name type="scientific">Lysobacter korlensis</name>
    <dbReference type="NCBI Taxonomy" id="553636"/>
    <lineage>
        <taxon>Bacteria</taxon>
        <taxon>Pseudomonadati</taxon>
        <taxon>Pseudomonadota</taxon>
        <taxon>Gammaproteobacteria</taxon>
        <taxon>Lysobacterales</taxon>
        <taxon>Lysobacteraceae</taxon>
        <taxon>Lysobacter</taxon>
    </lineage>
</organism>
<dbReference type="RefSeq" id="WP_386671909.1">
    <property type="nucleotide sequence ID" value="NZ_JBHLTG010000005.1"/>
</dbReference>
<evidence type="ECO:0000313" key="3">
    <source>
        <dbReference type="Proteomes" id="UP001589896"/>
    </source>
</evidence>
<dbReference type="Proteomes" id="UP001589896">
    <property type="component" value="Unassembled WGS sequence"/>
</dbReference>
<accession>A0ABV6RTJ1</accession>
<reference evidence="2 3" key="1">
    <citation type="submission" date="2024-09" db="EMBL/GenBank/DDBJ databases">
        <authorList>
            <person name="Sun Q."/>
            <person name="Mori K."/>
        </authorList>
    </citation>
    <scope>NUCLEOTIDE SEQUENCE [LARGE SCALE GENOMIC DNA]</scope>
    <source>
        <strain evidence="2 3">KCTC 23076</strain>
    </source>
</reference>
<keyword evidence="1" id="KW-0812">Transmembrane</keyword>
<sequence length="204" mass="21016">MTGMQPFGSDDDGLARRLREIDPARGVAPLPEHRIEEIMTHTTTDGPSGDTQPIDPRAVQARRRGIVAAITTAAAATAVVTAVIVARPAGGDTLALSAPDPGVSTACAPLAAEFIADTDVAFEGRVTGIDGSTVRLEVLHQYTGEPASTVTIPQGTEDLIELTTGRFELGGTYLISAVAGVVTTCGQSGPSTPELKSLYEAAFS</sequence>
<protein>
    <submittedName>
        <fullName evidence="2">Uncharacterized protein</fullName>
    </submittedName>
</protein>
<name>A0ABV6RTJ1_9GAMM</name>
<dbReference type="EMBL" id="JBHLTG010000005">
    <property type="protein sequence ID" value="MFC0680298.1"/>
    <property type="molecule type" value="Genomic_DNA"/>
</dbReference>